<dbReference type="EMBL" id="JARK01000531">
    <property type="protein sequence ID" value="EYC36116.1"/>
    <property type="molecule type" value="Genomic_DNA"/>
</dbReference>
<gene>
    <name evidence="1" type="primary">Acey_s0931.g3098</name>
    <name evidence="1" type="ORF">Y032_0931g3098</name>
</gene>
<organism evidence="1 2">
    <name type="scientific">Ancylostoma ceylanicum</name>
    <dbReference type="NCBI Taxonomy" id="53326"/>
    <lineage>
        <taxon>Eukaryota</taxon>
        <taxon>Metazoa</taxon>
        <taxon>Ecdysozoa</taxon>
        <taxon>Nematoda</taxon>
        <taxon>Chromadorea</taxon>
        <taxon>Rhabditida</taxon>
        <taxon>Rhabditina</taxon>
        <taxon>Rhabditomorpha</taxon>
        <taxon>Strongyloidea</taxon>
        <taxon>Ancylostomatidae</taxon>
        <taxon>Ancylostomatinae</taxon>
        <taxon>Ancylostoma</taxon>
    </lineage>
</organism>
<comment type="caution">
    <text evidence="1">The sequence shown here is derived from an EMBL/GenBank/DDBJ whole genome shotgun (WGS) entry which is preliminary data.</text>
</comment>
<protein>
    <recommendedName>
        <fullName evidence="3">Endonuclease/exonuclease/phosphatase domain-containing protein</fullName>
    </recommendedName>
</protein>
<evidence type="ECO:0000313" key="1">
    <source>
        <dbReference type="EMBL" id="EYC36116.1"/>
    </source>
</evidence>
<accession>A0A016W952</accession>
<dbReference type="AlphaFoldDB" id="A0A016W952"/>
<name>A0A016W952_9BILA</name>
<dbReference type="Proteomes" id="UP000024635">
    <property type="component" value="Unassembled WGS sequence"/>
</dbReference>
<sequence length="107" mass="11716">MNTKSHQKKAMDCVIQGIMKKAKASPGGDVLHQYGLGVAKNARGLLAFRGHSSKRKDRTIRLASTNIGKLTGRSRELVETLKKRRVDIACVQGTKWKGTKARDIADG</sequence>
<evidence type="ECO:0000313" key="2">
    <source>
        <dbReference type="Proteomes" id="UP000024635"/>
    </source>
</evidence>
<keyword evidence="2" id="KW-1185">Reference proteome</keyword>
<dbReference type="OrthoDB" id="418748at2759"/>
<reference evidence="2" key="1">
    <citation type="journal article" date="2015" name="Nat. Genet.">
        <title>The genome and transcriptome of the zoonotic hookworm Ancylostoma ceylanicum identify infection-specific gene families.</title>
        <authorList>
            <person name="Schwarz E.M."/>
            <person name="Hu Y."/>
            <person name="Antoshechkin I."/>
            <person name="Miller M.M."/>
            <person name="Sternberg P.W."/>
            <person name="Aroian R.V."/>
        </authorList>
    </citation>
    <scope>NUCLEOTIDE SEQUENCE</scope>
    <source>
        <strain evidence="2">HY135</strain>
    </source>
</reference>
<proteinExistence type="predicted"/>
<evidence type="ECO:0008006" key="3">
    <source>
        <dbReference type="Google" id="ProtNLM"/>
    </source>
</evidence>